<name>A0A024FZH0_9STRA</name>
<dbReference type="InterPro" id="IPR033370">
    <property type="entry name" value="COG1"/>
</dbReference>
<dbReference type="Pfam" id="PF08700">
    <property type="entry name" value="VPS51_Exo84_N"/>
    <property type="match status" value="1"/>
</dbReference>
<evidence type="ECO:0000313" key="8">
    <source>
        <dbReference type="EMBL" id="CCI39718.1"/>
    </source>
</evidence>
<dbReference type="InParanoid" id="A0A024FZH0"/>
<reference evidence="8 9" key="1">
    <citation type="submission" date="2012-05" db="EMBL/GenBank/DDBJ databases">
        <title>Recombination and specialization in a pathogen metapopulation.</title>
        <authorList>
            <person name="Gardiner A."/>
            <person name="Kemen E."/>
            <person name="Schultz-Larsen T."/>
            <person name="MacLean D."/>
            <person name="Van Oosterhout C."/>
            <person name="Jones J.D.G."/>
        </authorList>
    </citation>
    <scope>NUCLEOTIDE SEQUENCE [LARGE SCALE GENOMIC DNA]</scope>
    <source>
        <strain evidence="8 9">Ac Nc2</strain>
    </source>
</reference>
<dbReference type="GO" id="GO:0017119">
    <property type="term" value="C:Golgi transport complex"/>
    <property type="evidence" value="ECO:0007669"/>
    <property type="project" value="InterPro"/>
</dbReference>
<evidence type="ECO:0000313" key="9">
    <source>
        <dbReference type="Proteomes" id="UP000053237"/>
    </source>
</evidence>
<dbReference type="STRING" id="65357.A0A024FZH0"/>
<comment type="subcellular location">
    <subcellularLocation>
        <location evidence="1">Golgi apparatus membrane</location>
        <topology evidence="1">Peripheral membrane protein</topology>
    </subcellularLocation>
</comment>
<evidence type="ECO:0000256" key="6">
    <source>
        <dbReference type="ARBA" id="ARBA00023034"/>
    </source>
</evidence>
<proteinExistence type="inferred from homology"/>
<keyword evidence="7" id="KW-0472">Membrane</keyword>
<comment type="caution">
    <text evidence="8">The sequence shown here is derived from an EMBL/GenBank/DDBJ whole genome shotgun (WGS) entry which is preliminary data.</text>
</comment>
<dbReference type="GO" id="GO:0006891">
    <property type="term" value="P:intra-Golgi vesicle-mediated transport"/>
    <property type="evidence" value="ECO:0007669"/>
    <property type="project" value="InterPro"/>
</dbReference>
<keyword evidence="6" id="KW-0333">Golgi apparatus</keyword>
<organism evidence="8 9">
    <name type="scientific">Albugo candida</name>
    <dbReference type="NCBI Taxonomy" id="65357"/>
    <lineage>
        <taxon>Eukaryota</taxon>
        <taxon>Sar</taxon>
        <taxon>Stramenopiles</taxon>
        <taxon>Oomycota</taxon>
        <taxon>Peronosporomycetes</taxon>
        <taxon>Albuginales</taxon>
        <taxon>Albuginaceae</taxon>
        <taxon>Albugo</taxon>
    </lineage>
</organism>
<dbReference type="EMBL" id="CAIX01000003">
    <property type="protein sequence ID" value="CCI39718.1"/>
    <property type="molecule type" value="Genomic_DNA"/>
</dbReference>
<evidence type="ECO:0000256" key="1">
    <source>
        <dbReference type="ARBA" id="ARBA00004395"/>
    </source>
</evidence>
<dbReference type="PANTHER" id="PTHR31658:SF0">
    <property type="entry name" value="CONSERVED OLIGOMERIC GOLGI COMPLEX SUBUNIT 1"/>
    <property type="match status" value="1"/>
</dbReference>
<sequence>MAAGTGEIEEAHFLRRLSIADAQDLLQDKIKEKEKKVKEMHAIIGVRYQDLIESADKIIQMHSISLRLAESLHQLPLEWKKMQAALLKILLTPSDLEGGNEDCKQSDNNDEEEEGVWYLAQAPEKMWQYLDAADTFEAAKVFFKAEKLFHSEQVQAQQAQFSFLGRQWSCISLFRERIVSYAHRFLKCKRRKAVFYENLLAAIISLDPNMNMKSLLALFLETQNFDSSNKLNEALRLLLQTTTYVQEIWFGNRILSQAFVYRLELKQEMISLKASKELHKAVAEWVDSATFKIKSMASHSIKEHFSLETLLEFMEDTLVILQQYWTDQSDLRLDRAAETNGVFSFASPEDFFKSLFVELLTSQVQKIVRSSFKDTIKTITTTIISLESNSLGSQSAEVAFKFTTLLENTRDKLRCFSPLNFTQLLRKEACLALLQFTIHVENTVSNAQDPTSQNNALLFLLLGYNCCFLSDGLTLHDFYEERDDQNMITGNEKVPENYQAVFDSYARDKMLRKEDMVHAFKDLRIDTEDCWHNLGEIGHDGAIARDSFQLLVAMHSEKAYRIRTVATIFQQFGRRYCERWATTFINTHINGLVDRLQSELYGLSNEVVSLAPLVRTNLSLCVNQEWIKTHDGWIEHTIHTEVDSESDQERSFDEKHTDDEKTNVFDEKVWLPWAETPHVSSFLFKCCSALDQAQRIVDLDRLSVHTDVMNNTLHAVFAEQVTITIAKVYEEAISKLEDARKHHSSLNFGESCVLQLLFDMYFIRASLGHSDFTRFGWCDDVKEDNCASELFQLRRLVARMQTFVDPVDWELLGPQLIENVVCRYRTCRMLLYSLSNGNNNSETEGKPIVTETQDLRPVVHIAEPVSRFSLLPKQYSCKSVLGTQQKRGNGTCQRHEGGASLSPVTSTLTSMLNTSQMAQIFYR</sequence>
<dbReference type="PANTHER" id="PTHR31658">
    <property type="entry name" value="CONSERVED OLIGOMERIC GOLGI COMPLEX SUBUNIT 1"/>
    <property type="match status" value="1"/>
</dbReference>
<keyword evidence="9" id="KW-1185">Reference proteome</keyword>
<evidence type="ECO:0000256" key="7">
    <source>
        <dbReference type="ARBA" id="ARBA00023136"/>
    </source>
</evidence>
<keyword evidence="5" id="KW-0653">Protein transport</keyword>
<dbReference type="OrthoDB" id="46189at2759"/>
<dbReference type="Proteomes" id="UP000053237">
    <property type="component" value="Unassembled WGS sequence"/>
</dbReference>
<dbReference type="GO" id="GO:0015031">
    <property type="term" value="P:protein transport"/>
    <property type="evidence" value="ECO:0007669"/>
    <property type="project" value="UniProtKB-KW"/>
</dbReference>
<keyword evidence="4" id="KW-0813">Transport</keyword>
<dbReference type="AlphaFoldDB" id="A0A024FZH0"/>
<evidence type="ECO:0000256" key="5">
    <source>
        <dbReference type="ARBA" id="ARBA00022927"/>
    </source>
</evidence>
<evidence type="ECO:0000256" key="2">
    <source>
        <dbReference type="ARBA" id="ARBA00006653"/>
    </source>
</evidence>
<accession>A0A024FZH0</accession>
<evidence type="ECO:0000256" key="3">
    <source>
        <dbReference type="ARBA" id="ARBA00020978"/>
    </source>
</evidence>
<protein>
    <recommendedName>
        <fullName evidence="3">Conserved oligomeric Golgi complex subunit 1</fullName>
    </recommendedName>
</protein>
<evidence type="ECO:0000256" key="4">
    <source>
        <dbReference type="ARBA" id="ARBA00022448"/>
    </source>
</evidence>
<dbReference type="GO" id="GO:0000139">
    <property type="term" value="C:Golgi membrane"/>
    <property type="evidence" value="ECO:0007669"/>
    <property type="project" value="UniProtKB-SubCell"/>
</dbReference>
<comment type="similarity">
    <text evidence="2">Belongs to the COG1 family.</text>
</comment>
<gene>
    <name evidence="8" type="ORF">BN9_005010</name>
</gene>